<evidence type="ECO:0000259" key="1">
    <source>
        <dbReference type="PROSITE" id="PS50041"/>
    </source>
</evidence>
<dbReference type="PANTHER" id="PTHR45784:SF3">
    <property type="entry name" value="C-TYPE LECTIN DOMAIN FAMILY 4 MEMBER K-LIKE-RELATED"/>
    <property type="match status" value="1"/>
</dbReference>
<dbReference type="SMART" id="SM00034">
    <property type="entry name" value="CLECT"/>
    <property type="match status" value="1"/>
</dbReference>
<dbReference type="InterPro" id="IPR001304">
    <property type="entry name" value="C-type_lectin-like"/>
</dbReference>
<dbReference type="InterPro" id="IPR016187">
    <property type="entry name" value="CTDL_fold"/>
</dbReference>
<sequence length="201" mass="23012">MGVITVSISMYSQSTSTAQQRAEVGLHLFTSRTSQIFSLACSPGFCTPILYALREFHYIDLKMNWTDAQQYCREKYTDLATIESMADNNRLKGTESTFTWIGLHDDPLSWKGIGGNERNSWRWSSTGEFTGRDNHNWRQSEPNYARAKQHCVVMNSDTSLDDGDCNGNLILFSKILFCWFVCMFLGRTSPQKENLQVEDED</sequence>
<dbReference type="InParanoid" id="A0A3Q3EYK7"/>
<reference evidence="2" key="2">
    <citation type="submission" date="2025-09" db="UniProtKB">
        <authorList>
            <consortium name="Ensembl"/>
        </authorList>
    </citation>
    <scope>IDENTIFICATION</scope>
</reference>
<feature type="domain" description="C-type lectin" evidence="1">
    <location>
        <begin position="51"/>
        <end position="174"/>
    </location>
</feature>
<dbReference type="STRING" id="56723.ENSLBEP00000012439"/>
<keyword evidence="3" id="KW-1185">Reference proteome</keyword>
<dbReference type="PANTHER" id="PTHR45784">
    <property type="entry name" value="C-TYPE LECTIN DOMAIN FAMILY 20 MEMBER A-RELATED"/>
    <property type="match status" value="1"/>
</dbReference>
<dbReference type="Ensembl" id="ENSLBET00000013075.1">
    <property type="protein sequence ID" value="ENSLBEP00000012439.1"/>
    <property type="gene ID" value="ENSLBEG00000009566.1"/>
</dbReference>
<dbReference type="SUPFAM" id="SSF56436">
    <property type="entry name" value="C-type lectin-like"/>
    <property type="match status" value="1"/>
</dbReference>
<reference evidence="2" key="1">
    <citation type="submission" date="2025-08" db="UniProtKB">
        <authorList>
            <consortium name="Ensembl"/>
        </authorList>
    </citation>
    <scope>IDENTIFICATION</scope>
</reference>
<dbReference type="PROSITE" id="PS50041">
    <property type="entry name" value="C_TYPE_LECTIN_2"/>
    <property type="match status" value="1"/>
</dbReference>
<dbReference type="GeneTree" id="ENSGT00940000177330"/>
<evidence type="ECO:0000313" key="3">
    <source>
        <dbReference type="Proteomes" id="UP000261660"/>
    </source>
</evidence>
<organism evidence="2 3">
    <name type="scientific">Labrus bergylta</name>
    <name type="common">ballan wrasse</name>
    <dbReference type="NCBI Taxonomy" id="56723"/>
    <lineage>
        <taxon>Eukaryota</taxon>
        <taxon>Metazoa</taxon>
        <taxon>Chordata</taxon>
        <taxon>Craniata</taxon>
        <taxon>Vertebrata</taxon>
        <taxon>Euteleostomi</taxon>
        <taxon>Actinopterygii</taxon>
        <taxon>Neopterygii</taxon>
        <taxon>Teleostei</taxon>
        <taxon>Neoteleostei</taxon>
        <taxon>Acanthomorphata</taxon>
        <taxon>Eupercaria</taxon>
        <taxon>Labriformes</taxon>
        <taxon>Labridae</taxon>
        <taxon>Labrus</taxon>
    </lineage>
</organism>
<evidence type="ECO:0000313" key="2">
    <source>
        <dbReference type="Ensembl" id="ENSLBEP00000012439.1"/>
    </source>
</evidence>
<dbReference type="InterPro" id="IPR016186">
    <property type="entry name" value="C-type_lectin-like/link_sf"/>
</dbReference>
<accession>A0A3Q3EYK7</accession>
<name>A0A3Q3EYK7_9LABR</name>
<dbReference type="Proteomes" id="UP000261660">
    <property type="component" value="Unplaced"/>
</dbReference>
<protein>
    <recommendedName>
        <fullName evidence="1">C-type lectin domain-containing protein</fullName>
    </recommendedName>
</protein>
<dbReference type="Pfam" id="PF00059">
    <property type="entry name" value="Lectin_C"/>
    <property type="match status" value="1"/>
</dbReference>
<dbReference type="Gene3D" id="3.10.100.10">
    <property type="entry name" value="Mannose-Binding Protein A, subunit A"/>
    <property type="match status" value="1"/>
</dbReference>
<dbReference type="AlphaFoldDB" id="A0A3Q3EYK7"/>
<proteinExistence type="predicted"/>